<comment type="similarity">
    <text evidence="2">Belongs to the CpsC/CapA family.</text>
</comment>
<evidence type="ECO:0000256" key="5">
    <source>
        <dbReference type="ARBA" id="ARBA00022692"/>
    </source>
</evidence>
<comment type="function">
    <text evidence="8">Required for CpsD phosphorylation. Involved in the regulation of capsular polysaccharide biosynthesis. May be part of a complex that directs the coordinated polymerization and export to the cell surface of the capsular polysaccharide.</text>
</comment>
<evidence type="ECO:0000256" key="6">
    <source>
        <dbReference type="ARBA" id="ARBA00022989"/>
    </source>
</evidence>
<evidence type="ECO:0000256" key="1">
    <source>
        <dbReference type="ARBA" id="ARBA00004651"/>
    </source>
</evidence>
<comment type="subcellular location">
    <subcellularLocation>
        <location evidence="1">Cell membrane</location>
        <topology evidence="1">Multi-pass membrane protein</topology>
    </subcellularLocation>
</comment>
<keyword evidence="4" id="KW-1003">Cell membrane</keyword>
<dbReference type="RefSeq" id="WP_407137629.1">
    <property type="nucleotide sequence ID" value="NZ_JBGQPK010000055.1"/>
</dbReference>
<gene>
    <name evidence="11" type="ORF">ACEN34_10530</name>
</gene>
<comment type="caution">
    <text evidence="11">The sequence shown here is derived from an EMBL/GenBank/DDBJ whole genome shotgun (WGS) entry which is preliminary data.</text>
</comment>
<dbReference type="Pfam" id="PF02706">
    <property type="entry name" value="Wzz"/>
    <property type="match status" value="1"/>
</dbReference>
<evidence type="ECO:0000313" key="12">
    <source>
        <dbReference type="Proteomes" id="UP001625389"/>
    </source>
</evidence>
<evidence type="ECO:0000256" key="3">
    <source>
        <dbReference type="ARBA" id="ARBA00020739"/>
    </source>
</evidence>
<reference evidence="11 12" key="1">
    <citation type="submission" date="2024-08" db="EMBL/GenBank/DDBJ databases">
        <authorList>
            <person name="Arias E."/>
        </authorList>
    </citation>
    <scope>NUCLEOTIDE SEQUENCE [LARGE SCALE GENOMIC DNA]</scope>
    <source>
        <strain evidence="11 12">FAM 25317</strain>
    </source>
</reference>
<evidence type="ECO:0000256" key="4">
    <source>
        <dbReference type="ARBA" id="ARBA00022475"/>
    </source>
</evidence>
<evidence type="ECO:0000313" key="11">
    <source>
        <dbReference type="EMBL" id="MFL2030049.1"/>
    </source>
</evidence>
<evidence type="ECO:0000259" key="10">
    <source>
        <dbReference type="Pfam" id="PF02706"/>
    </source>
</evidence>
<feature type="transmembrane region" description="Helical" evidence="9">
    <location>
        <begin position="17"/>
        <end position="35"/>
    </location>
</feature>
<protein>
    <recommendedName>
        <fullName evidence="3">Capsular polysaccharide biosynthesis protein CpsC</fullName>
    </recommendedName>
</protein>
<evidence type="ECO:0000256" key="8">
    <source>
        <dbReference type="ARBA" id="ARBA00045736"/>
    </source>
</evidence>
<dbReference type="InterPro" id="IPR003856">
    <property type="entry name" value="LPS_length_determ_N"/>
</dbReference>
<evidence type="ECO:0000256" key="7">
    <source>
        <dbReference type="ARBA" id="ARBA00023136"/>
    </source>
</evidence>
<feature type="transmembrane region" description="Helical" evidence="9">
    <location>
        <begin position="189"/>
        <end position="208"/>
    </location>
</feature>
<accession>A0ABW8UJI1</accession>
<proteinExistence type="inferred from homology"/>
<dbReference type="EMBL" id="JBGQPK010000055">
    <property type="protein sequence ID" value="MFL2030049.1"/>
    <property type="molecule type" value="Genomic_DNA"/>
</dbReference>
<evidence type="ECO:0000256" key="9">
    <source>
        <dbReference type="SAM" id="Phobius"/>
    </source>
</evidence>
<keyword evidence="12" id="KW-1185">Reference proteome</keyword>
<dbReference type="PANTHER" id="PTHR32309:SF31">
    <property type="entry name" value="CAPSULAR EXOPOLYSACCHARIDE FAMILY"/>
    <property type="match status" value="1"/>
</dbReference>
<dbReference type="PANTHER" id="PTHR32309">
    <property type="entry name" value="TYROSINE-PROTEIN KINASE"/>
    <property type="match status" value="1"/>
</dbReference>
<sequence length="216" mass="24077">MQSKSLSYYFKIILKRWYVILIVTIICSIVGFTLGKLSYQPEFRASTEVLTYHPGKSSLKKVTIANIKGKKVTRYVEQRKTDLEMMPTYKTLVTSDLVLDNLIKKISVDDIKSVSDLRNHLDATINENTLVMSIEADASNAEDAVKIANSTANAYKAGANDILNVGRVEILRKATISEVSQNASNSKKYGLLGIFAGLYIGCMIAILWDSRNRAEK</sequence>
<keyword evidence="6 9" id="KW-1133">Transmembrane helix</keyword>
<dbReference type="Proteomes" id="UP001625389">
    <property type="component" value="Unassembled WGS sequence"/>
</dbReference>
<keyword evidence="5 9" id="KW-0812">Transmembrane</keyword>
<dbReference type="InterPro" id="IPR050445">
    <property type="entry name" value="Bact_polysacc_biosynth/exp"/>
</dbReference>
<name>A0ABW8UJI1_9LACO</name>
<keyword evidence="7 9" id="KW-0472">Membrane</keyword>
<feature type="domain" description="Polysaccharide chain length determinant N-terminal" evidence="10">
    <location>
        <begin position="6"/>
        <end position="105"/>
    </location>
</feature>
<organism evidence="11 12">
    <name type="scientific">Loigolactobacillus zhaoyuanensis</name>
    <dbReference type="NCBI Taxonomy" id="2486017"/>
    <lineage>
        <taxon>Bacteria</taxon>
        <taxon>Bacillati</taxon>
        <taxon>Bacillota</taxon>
        <taxon>Bacilli</taxon>
        <taxon>Lactobacillales</taxon>
        <taxon>Lactobacillaceae</taxon>
        <taxon>Loigolactobacillus</taxon>
    </lineage>
</organism>
<evidence type="ECO:0000256" key="2">
    <source>
        <dbReference type="ARBA" id="ARBA00006683"/>
    </source>
</evidence>